<comment type="caution">
    <text evidence="1">The sequence shown here is derived from an EMBL/GenBank/DDBJ whole genome shotgun (WGS) entry which is preliminary data.</text>
</comment>
<dbReference type="EMBL" id="CAKLBY020000130">
    <property type="protein sequence ID" value="CAK7928657.1"/>
    <property type="molecule type" value="Genomic_DNA"/>
</dbReference>
<protein>
    <submittedName>
        <fullName evidence="1">Uncharacterized protein</fullName>
    </submittedName>
</protein>
<evidence type="ECO:0000313" key="2">
    <source>
        <dbReference type="Proteomes" id="UP001162060"/>
    </source>
</evidence>
<proteinExistence type="predicted"/>
<dbReference type="Proteomes" id="UP001162060">
    <property type="component" value="Unassembled WGS sequence"/>
</dbReference>
<sequence length="110" mass="12269">MSPVDVVKLVLAPSEYMDSSGMILLSQYFAYLTPDPTMKMRIWRELNQKELSDPGMIEEMQKAEAEAGKLLEKALTSLYDALKVSCGVPVLEKILDLHGKSTDDGLRHVV</sequence>
<accession>A0AAV1U548</accession>
<reference evidence="1" key="1">
    <citation type="submission" date="2024-01" db="EMBL/GenBank/DDBJ databases">
        <authorList>
            <person name="Webb A."/>
        </authorList>
    </citation>
    <scope>NUCLEOTIDE SEQUENCE</scope>
    <source>
        <strain evidence="1">Pm1</strain>
    </source>
</reference>
<dbReference type="AlphaFoldDB" id="A0AAV1U548"/>
<organism evidence="1 2">
    <name type="scientific">Peronospora matthiolae</name>
    <dbReference type="NCBI Taxonomy" id="2874970"/>
    <lineage>
        <taxon>Eukaryota</taxon>
        <taxon>Sar</taxon>
        <taxon>Stramenopiles</taxon>
        <taxon>Oomycota</taxon>
        <taxon>Peronosporomycetes</taxon>
        <taxon>Peronosporales</taxon>
        <taxon>Peronosporaceae</taxon>
        <taxon>Peronospora</taxon>
    </lineage>
</organism>
<name>A0AAV1U548_9STRA</name>
<gene>
    <name evidence="1" type="ORF">PM001_LOCUS13807</name>
</gene>
<evidence type="ECO:0000313" key="1">
    <source>
        <dbReference type="EMBL" id="CAK7928657.1"/>
    </source>
</evidence>